<keyword evidence="2" id="KW-1185">Reference proteome</keyword>
<evidence type="ECO:0000313" key="1">
    <source>
        <dbReference type="EMBL" id="QNG50745.1"/>
    </source>
</evidence>
<sequence>MNGSDPEMRTIRTGVPVLGAAFDAARAQSSTATNFRVVATDTASGGAFTLGG</sequence>
<gene>
    <name evidence="1" type="ORF">H6H00_21365</name>
</gene>
<reference evidence="1 2" key="1">
    <citation type="submission" date="2020-08" db="EMBL/GenBank/DDBJ databases">
        <authorList>
            <person name="Mo P."/>
        </authorList>
    </citation>
    <scope>NUCLEOTIDE SEQUENCE [LARGE SCALE GENOMIC DNA]</scope>
    <source>
        <strain evidence="1 2">CGMCC 4.1532</strain>
    </source>
</reference>
<dbReference type="AlphaFoldDB" id="A0A7G7MD84"/>
<dbReference type="EMBL" id="CP060131">
    <property type="protein sequence ID" value="QNG50745.1"/>
    <property type="molecule type" value="Genomic_DNA"/>
</dbReference>
<dbReference type="KEGG" id="ppel:H6H00_21365"/>
<dbReference type="RefSeq" id="WP_185717506.1">
    <property type="nucleotide sequence ID" value="NZ_BAAAWI010000001.1"/>
</dbReference>
<dbReference type="Proteomes" id="UP000515728">
    <property type="component" value="Chromosome"/>
</dbReference>
<protein>
    <submittedName>
        <fullName evidence="1">Uncharacterized protein</fullName>
    </submittedName>
</protein>
<organism evidence="1 2">
    <name type="scientific">Pseudonocardia petroleophila</name>
    <dbReference type="NCBI Taxonomy" id="37331"/>
    <lineage>
        <taxon>Bacteria</taxon>
        <taxon>Bacillati</taxon>
        <taxon>Actinomycetota</taxon>
        <taxon>Actinomycetes</taxon>
        <taxon>Pseudonocardiales</taxon>
        <taxon>Pseudonocardiaceae</taxon>
        <taxon>Pseudonocardia</taxon>
    </lineage>
</organism>
<evidence type="ECO:0000313" key="2">
    <source>
        <dbReference type="Proteomes" id="UP000515728"/>
    </source>
</evidence>
<proteinExistence type="predicted"/>
<name>A0A7G7MD84_9PSEU</name>
<accession>A0A7G7MD84</accession>